<name>A0A850QRT0_PHODD</name>
<evidence type="ECO:0000313" key="3">
    <source>
        <dbReference type="Proteomes" id="UP000533429"/>
    </source>
</evidence>
<dbReference type="GO" id="GO:0003700">
    <property type="term" value="F:DNA-binding transcription factor activity"/>
    <property type="evidence" value="ECO:0007669"/>
    <property type="project" value="InterPro"/>
</dbReference>
<feature type="non-terminal residue" evidence="2">
    <location>
        <position position="1"/>
    </location>
</feature>
<feature type="domain" description="HTH arsR-type" evidence="1">
    <location>
        <begin position="1"/>
        <end position="55"/>
    </location>
</feature>
<dbReference type="Proteomes" id="UP000533429">
    <property type="component" value="Unassembled WGS sequence"/>
</dbReference>
<dbReference type="EMBL" id="JABXOR010000669">
    <property type="protein sequence ID" value="NVP00664.1"/>
    <property type="molecule type" value="Genomic_DNA"/>
</dbReference>
<dbReference type="Gene3D" id="1.10.10.10">
    <property type="entry name" value="Winged helix-like DNA-binding domain superfamily/Winged helix DNA-binding domain"/>
    <property type="match status" value="1"/>
</dbReference>
<proteinExistence type="predicted"/>
<protein>
    <submittedName>
        <fullName evidence="2">Phosphotyrosine protein phosphatase</fullName>
    </submittedName>
</protein>
<comment type="caution">
    <text evidence="2">The sequence shown here is derived from an EMBL/GenBank/DDBJ whole genome shotgun (WGS) entry which is preliminary data.</text>
</comment>
<dbReference type="InterPro" id="IPR036388">
    <property type="entry name" value="WH-like_DNA-bd_sf"/>
</dbReference>
<dbReference type="InterPro" id="IPR036390">
    <property type="entry name" value="WH_DNA-bd_sf"/>
</dbReference>
<dbReference type="InterPro" id="IPR001845">
    <property type="entry name" value="HTH_ArsR_DNA-bd_dom"/>
</dbReference>
<dbReference type="SUPFAM" id="SSF46785">
    <property type="entry name" value="Winged helix' DNA-binding domain"/>
    <property type="match status" value="1"/>
</dbReference>
<gene>
    <name evidence="2" type="ORF">HWA77_10620</name>
</gene>
<sequence>PKVSRHLALLRDSGILQIERQGLWIFYQLSNQQPIWIKHTLDTVRTGNPDIINHEKKLLRHLGIKKKN</sequence>
<accession>A0A850QRT0</accession>
<evidence type="ECO:0000313" key="2">
    <source>
        <dbReference type="EMBL" id="NVP00664.1"/>
    </source>
</evidence>
<dbReference type="AlphaFoldDB" id="A0A850QRT0"/>
<dbReference type="PROSITE" id="PS50987">
    <property type="entry name" value="HTH_ARSR_2"/>
    <property type="match status" value="1"/>
</dbReference>
<organism evidence="2 3">
    <name type="scientific">Photobacterium damselae subsp. damselae</name>
    <name type="common">Listonella damsela</name>
    <dbReference type="NCBI Taxonomy" id="85581"/>
    <lineage>
        <taxon>Bacteria</taxon>
        <taxon>Pseudomonadati</taxon>
        <taxon>Pseudomonadota</taxon>
        <taxon>Gammaproteobacteria</taxon>
        <taxon>Vibrionales</taxon>
        <taxon>Vibrionaceae</taxon>
        <taxon>Photobacterium</taxon>
    </lineage>
</organism>
<reference evidence="2 3" key="1">
    <citation type="submission" date="2020-06" db="EMBL/GenBank/DDBJ databases">
        <title>Photobacterium damselae subsp. damselae comparative genomics.</title>
        <authorList>
            <person name="Osorio C.R."/>
        </authorList>
    </citation>
    <scope>NUCLEOTIDE SEQUENCE [LARGE SCALE GENOMIC DNA]</scope>
    <source>
        <strain evidence="2 3">TW250/03</strain>
    </source>
</reference>
<evidence type="ECO:0000259" key="1">
    <source>
        <dbReference type="PROSITE" id="PS50987"/>
    </source>
</evidence>